<dbReference type="AlphaFoldDB" id="A0AA87CS08"/>
<reference evidence="4" key="2">
    <citation type="submission" date="2008-04" db="EMBL/GenBank/DDBJ databases">
        <title>Draft genome sequence of Providencia stuartii(ATCC 25827).</title>
        <authorList>
            <person name="Sudarsanam P."/>
            <person name="Ley R."/>
            <person name="Guruge J."/>
            <person name="Turnbaugh P.J."/>
            <person name="Mahowald M."/>
            <person name="Liep D."/>
            <person name="Gordon J."/>
        </authorList>
    </citation>
    <scope>NUCLEOTIDE SEQUENCE [LARGE SCALE GENOMIC DNA]</scope>
    <source>
        <strain evidence="4">ATCC 25827</strain>
    </source>
</reference>
<name>A0AA87CS08_PROST</name>
<dbReference type="Pfam" id="PF01337">
    <property type="entry name" value="Barstar"/>
    <property type="match status" value="1"/>
</dbReference>
<gene>
    <name evidence="3" type="ORF">PROSTU_01163</name>
</gene>
<reference evidence="4" key="1">
    <citation type="submission" date="2008-04" db="EMBL/GenBank/DDBJ databases">
        <title>Draft genome sequence of Providencia stuartii (ATCC 25827).</title>
        <authorList>
            <person name="Sudarsanam P."/>
            <person name="Ley R."/>
            <person name="Guruge J."/>
            <person name="Turnbaugh P.J."/>
            <person name="Mahowald M."/>
            <person name="Liep D."/>
            <person name="Gordon J."/>
        </authorList>
    </citation>
    <scope>NUCLEOTIDE SEQUENCE [LARGE SCALE GENOMIC DNA]</scope>
    <source>
        <strain evidence="4">ATCC 25827</strain>
    </source>
</reference>
<dbReference type="InterPro" id="IPR035905">
    <property type="entry name" value="Barstar-like_sf"/>
</dbReference>
<feature type="domain" description="Barstar (barnase inhibitor)" evidence="2">
    <location>
        <begin position="145"/>
        <end position="227"/>
    </location>
</feature>
<organism evidence="3 4">
    <name type="scientific">Providencia stuartii ATCC 25827</name>
    <dbReference type="NCBI Taxonomy" id="471874"/>
    <lineage>
        <taxon>Bacteria</taxon>
        <taxon>Pseudomonadati</taxon>
        <taxon>Pseudomonadota</taxon>
        <taxon>Gammaproteobacteria</taxon>
        <taxon>Enterobacterales</taxon>
        <taxon>Morganellaceae</taxon>
        <taxon>Providencia</taxon>
    </lineage>
</organism>
<reference evidence="3 4" key="3">
    <citation type="submission" date="2008-05" db="EMBL/GenBank/DDBJ databases">
        <authorList>
            <person name="Fulton L."/>
            <person name="Clifton S."/>
            <person name="Fulton B."/>
            <person name="Xu J."/>
            <person name="Minx P."/>
            <person name="Pepin K.H."/>
            <person name="Johnson M."/>
            <person name="Thiruvilangam P."/>
            <person name="Bhonagiri V."/>
            <person name="Nash W.E."/>
            <person name="Mardis E.R."/>
            <person name="Wilson R.K."/>
        </authorList>
    </citation>
    <scope>NUCLEOTIDE SEQUENCE [LARGE SCALE GENOMIC DNA]</scope>
    <source>
        <strain evidence="3 4">ATCC 25827</strain>
    </source>
</reference>
<proteinExistence type="inferred from homology"/>
<sequence>MPFKLKLESNNVEIGHVDLIKIIKVEHFYMVFLKDIWINCSNQNFKIDSLTNLSIAKPHGYEYLASFDIIDSAKFNRNQNNCILLSSLDSITNSRYINNYSRLLSLWNLNDTNINWRDMSIEYKKIWLELCLEQSGIKYNDIKKNIVIDCTHISDIPSLYCLLGEAFFGWKGYIGSNLDALDDSLINIKSNGKKITFLNSNILIKNIDTTKNIKKYSESYISILTDIFSKHGFCVELH</sequence>
<comment type="similarity">
    <text evidence="1">Belongs to the barstar family.</text>
</comment>
<dbReference type="InterPro" id="IPR000468">
    <property type="entry name" value="Barstar"/>
</dbReference>
<dbReference type="Proteomes" id="UP000004506">
    <property type="component" value="Unassembled WGS sequence"/>
</dbReference>
<dbReference type="RefSeq" id="WP_004925027.1">
    <property type="nucleotide sequence ID" value="NZ_DS607678.1"/>
</dbReference>
<evidence type="ECO:0000313" key="4">
    <source>
        <dbReference type="Proteomes" id="UP000004506"/>
    </source>
</evidence>
<evidence type="ECO:0000259" key="2">
    <source>
        <dbReference type="Pfam" id="PF01337"/>
    </source>
</evidence>
<comment type="caution">
    <text evidence="3">The sequence shown here is derived from an EMBL/GenBank/DDBJ whole genome shotgun (WGS) entry which is preliminary data.</text>
</comment>
<accession>A0AA87CS08</accession>
<protein>
    <recommendedName>
        <fullName evidence="2">Barstar (barnase inhibitor) domain-containing protein</fullName>
    </recommendedName>
</protein>
<evidence type="ECO:0000313" key="3">
    <source>
        <dbReference type="EMBL" id="EDU60629.1"/>
    </source>
</evidence>
<dbReference type="Gene3D" id="3.30.370.10">
    <property type="entry name" value="Barstar-like"/>
    <property type="match status" value="1"/>
</dbReference>
<evidence type="ECO:0000256" key="1">
    <source>
        <dbReference type="ARBA" id="ARBA00006845"/>
    </source>
</evidence>
<dbReference type="EMBL" id="ABJD02000099">
    <property type="protein sequence ID" value="EDU60629.1"/>
    <property type="molecule type" value="Genomic_DNA"/>
</dbReference>
<dbReference type="SUPFAM" id="SSF52038">
    <property type="entry name" value="Barstar-related"/>
    <property type="match status" value="1"/>
</dbReference>